<feature type="compositionally biased region" description="Basic and acidic residues" evidence="1">
    <location>
        <begin position="1"/>
        <end position="18"/>
    </location>
</feature>
<dbReference type="EMBL" id="JAJKBJ010000031">
    <property type="protein sequence ID" value="MCL9685596.1"/>
    <property type="molecule type" value="Genomic_DNA"/>
</dbReference>
<reference evidence="2" key="1">
    <citation type="submission" date="2021-11" db="EMBL/GenBank/DDBJ databases">
        <title>Legionella maioricencis sp. nov., a new species isolated from hot water samples in Mallorca.</title>
        <authorList>
            <person name="Crespi S."/>
            <person name="Drasar V."/>
            <person name="Salva-Serra F."/>
            <person name="Jaen-Luchoro D."/>
            <person name="Pineiro-Iglesias B."/>
            <person name="Aliaga F."/>
            <person name="Fernandez-Juarez V."/>
            <person name="Coll G."/>
            <person name="Moore E.R.B."/>
            <person name="Bennasar-Figueras A."/>
        </authorList>
    </citation>
    <scope>NUCLEOTIDE SEQUENCE</scope>
    <source>
        <strain evidence="2">HCPI-6</strain>
    </source>
</reference>
<proteinExistence type="predicted"/>
<comment type="caution">
    <text evidence="2">The sequence shown here is derived from an EMBL/GenBank/DDBJ whole genome shotgun (WGS) entry which is preliminary data.</text>
</comment>
<gene>
    <name evidence="2" type="ORF">LOX96_15960</name>
</gene>
<organism evidence="2 3">
    <name type="scientific">Legionella maioricensis</name>
    <dbReference type="NCBI Taxonomy" id="2896528"/>
    <lineage>
        <taxon>Bacteria</taxon>
        <taxon>Pseudomonadati</taxon>
        <taxon>Pseudomonadota</taxon>
        <taxon>Gammaproteobacteria</taxon>
        <taxon>Legionellales</taxon>
        <taxon>Legionellaceae</taxon>
        <taxon>Legionella</taxon>
    </lineage>
</organism>
<dbReference type="RefSeq" id="WP_250424474.1">
    <property type="nucleotide sequence ID" value="NZ_JAJKBJ010000031.1"/>
</dbReference>
<dbReference type="AlphaFoldDB" id="A0A9X2ICV4"/>
<dbReference type="Proteomes" id="UP001139721">
    <property type="component" value="Unassembled WGS sequence"/>
</dbReference>
<evidence type="ECO:0000313" key="2">
    <source>
        <dbReference type="EMBL" id="MCL9685596.1"/>
    </source>
</evidence>
<keyword evidence="3" id="KW-1185">Reference proteome</keyword>
<feature type="region of interest" description="Disordered" evidence="1">
    <location>
        <begin position="1"/>
        <end position="22"/>
    </location>
</feature>
<name>A0A9X2ICV4_9GAMM</name>
<protein>
    <recommendedName>
        <fullName evidence="4">SH2 domain-containing protein</fullName>
    </recommendedName>
</protein>
<evidence type="ECO:0000313" key="3">
    <source>
        <dbReference type="Proteomes" id="UP001139721"/>
    </source>
</evidence>
<evidence type="ECO:0000256" key="1">
    <source>
        <dbReference type="SAM" id="MobiDB-lite"/>
    </source>
</evidence>
<sequence length="393" mass="45192">MELKIETKDSKKEKKEDSNSDILTSSGKKYTKQMLLNRIEQIGLLDDYLSGKEVTSQSPQWVEFFSKEDILQIFASFPEVYERCKDLIEKKLGSSVLIIPSFDDTFCNLFEKVLKAAKAIHIKYSWAFGMDTEEFHHFEFAISLLNTYLEEDYRFSAKQKDRSILKGLDKFAESDFVSLQLHSRDISDQLHEIVQRGHCSAGFTEQLSRIYTALTLTRTIIYYQNLLAQKATKETEEKFGASPVVTWSYQLSALFFKPKKEIQQEMANPLYHGDIDTNTAKNILSSPGQYLARYSPIQKKHYLTILLDVNKMVGKIVLNLTIPEGKVKTWMKDPIENRQEIELFIKGMIMTIKESGTPLEQEAIIKFLTNEHYSPVLNQVSNTDMLNVSPKGA</sequence>
<accession>A0A9X2ICV4</accession>
<evidence type="ECO:0008006" key="4">
    <source>
        <dbReference type="Google" id="ProtNLM"/>
    </source>
</evidence>